<dbReference type="HOGENOM" id="CLU_053545_1_0_1"/>
<dbReference type="AlphaFoldDB" id="A0A0D2G7F8"/>
<feature type="compositionally biased region" description="Low complexity" evidence="5">
    <location>
        <begin position="165"/>
        <end position="195"/>
    </location>
</feature>
<dbReference type="GO" id="GO:0071944">
    <property type="term" value="C:cell periphery"/>
    <property type="evidence" value="ECO:0007669"/>
    <property type="project" value="UniProtKB-ARBA"/>
</dbReference>
<proteinExistence type="predicted"/>
<dbReference type="PANTHER" id="PTHR15549:SF26">
    <property type="entry name" value="AXIAL BUDDING PATTERN PROTEIN 2-RELATED"/>
    <property type="match status" value="1"/>
</dbReference>
<feature type="compositionally biased region" description="Basic and acidic residues" evidence="5">
    <location>
        <begin position="286"/>
        <end position="295"/>
    </location>
</feature>
<evidence type="ECO:0000313" key="7">
    <source>
        <dbReference type="EMBL" id="KIW67879.1"/>
    </source>
</evidence>
<feature type="region of interest" description="Disordered" evidence="5">
    <location>
        <begin position="267"/>
        <end position="306"/>
    </location>
</feature>
<keyword evidence="4 6" id="KW-0472">Membrane</keyword>
<keyword evidence="8" id="KW-1185">Reference proteome</keyword>
<evidence type="ECO:0000256" key="3">
    <source>
        <dbReference type="ARBA" id="ARBA00022989"/>
    </source>
</evidence>
<keyword evidence="2 6" id="KW-0812">Transmembrane</keyword>
<protein>
    <submittedName>
        <fullName evidence="7">Uncharacterized protein</fullName>
    </submittedName>
</protein>
<dbReference type="GO" id="GO:0016020">
    <property type="term" value="C:membrane"/>
    <property type="evidence" value="ECO:0007669"/>
    <property type="project" value="UniProtKB-SubCell"/>
</dbReference>
<comment type="subcellular location">
    <subcellularLocation>
        <location evidence="1">Membrane</location>
        <topology evidence="1">Single-pass membrane protein</topology>
    </subcellularLocation>
</comment>
<accession>A0A0D2G7F8</accession>
<evidence type="ECO:0000256" key="5">
    <source>
        <dbReference type="SAM" id="MobiDB-lite"/>
    </source>
</evidence>
<sequence length="372" mass="39549">MGDHNPDISNGTCYYYDGYEADSRYIPCGNAALGPKVCCESLDMCLSSGACYNAQYGVTYLAGCTVQTYDDPICPKKTFEDEQWVGLVYCNGTSNQWVACDEKETGSTTVTKPSYCWCPDEESRTVAFSASSVLRNIMSLPATKGQSVTWKDAEAWTTEHSLASALGSSSDTGTSTSTSTSSSSSLSSTDSSSTSKSPVSTIQEPATTISPFSTFAAPAATSSPSATSSGLSTGAKVGIALGSVIGTAVFALLAWLVYACMRRRSPKNEAKAEEPPPMREPTLPQVERRPTDPDLRSPAWSGHKSELPADVSVTSMSTSAPVYHEYTYQQRPDSTTRSEVEGSPARTSPLRPTHDGGLRVPGQNGTFYEMAG</sequence>
<evidence type="ECO:0000256" key="2">
    <source>
        <dbReference type="ARBA" id="ARBA00022692"/>
    </source>
</evidence>
<feature type="transmembrane region" description="Helical" evidence="6">
    <location>
        <begin position="237"/>
        <end position="258"/>
    </location>
</feature>
<feature type="region of interest" description="Disordered" evidence="5">
    <location>
        <begin position="326"/>
        <end position="372"/>
    </location>
</feature>
<name>A0A0D2G7F8_9EURO</name>
<reference evidence="7 8" key="1">
    <citation type="submission" date="2015-01" db="EMBL/GenBank/DDBJ databases">
        <title>The Genome Sequence of Capronia semiimmersa CBS27337.</title>
        <authorList>
            <consortium name="The Broad Institute Genomics Platform"/>
            <person name="Cuomo C."/>
            <person name="de Hoog S."/>
            <person name="Gorbushina A."/>
            <person name="Stielow B."/>
            <person name="Teixiera M."/>
            <person name="Abouelleil A."/>
            <person name="Chapman S.B."/>
            <person name="Priest M."/>
            <person name="Young S.K."/>
            <person name="Wortman J."/>
            <person name="Nusbaum C."/>
            <person name="Birren B."/>
        </authorList>
    </citation>
    <scope>NUCLEOTIDE SEQUENCE [LARGE SCALE GENOMIC DNA]</scope>
    <source>
        <strain evidence="7 8">CBS 27337</strain>
    </source>
</reference>
<evidence type="ECO:0000256" key="4">
    <source>
        <dbReference type="ARBA" id="ARBA00023136"/>
    </source>
</evidence>
<organism evidence="7 8">
    <name type="scientific">Phialophora macrospora</name>
    <dbReference type="NCBI Taxonomy" id="1851006"/>
    <lineage>
        <taxon>Eukaryota</taxon>
        <taxon>Fungi</taxon>
        <taxon>Dikarya</taxon>
        <taxon>Ascomycota</taxon>
        <taxon>Pezizomycotina</taxon>
        <taxon>Eurotiomycetes</taxon>
        <taxon>Chaetothyriomycetidae</taxon>
        <taxon>Chaetothyriales</taxon>
        <taxon>Herpotrichiellaceae</taxon>
        <taxon>Phialophora</taxon>
    </lineage>
</organism>
<dbReference type="EMBL" id="KN846959">
    <property type="protein sequence ID" value="KIW67879.1"/>
    <property type="molecule type" value="Genomic_DNA"/>
</dbReference>
<dbReference type="InterPro" id="IPR051694">
    <property type="entry name" value="Immunoregulatory_rcpt-like"/>
</dbReference>
<feature type="compositionally biased region" description="Basic and acidic residues" evidence="5">
    <location>
        <begin position="267"/>
        <end position="277"/>
    </location>
</feature>
<dbReference type="STRING" id="5601.A0A0D2G7F8"/>
<dbReference type="Proteomes" id="UP000054266">
    <property type="component" value="Unassembled WGS sequence"/>
</dbReference>
<feature type="region of interest" description="Disordered" evidence="5">
    <location>
        <begin position="165"/>
        <end position="204"/>
    </location>
</feature>
<evidence type="ECO:0000256" key="1">
    <source>
        <dbReference type="ARBA" id="ARBA00004167"/>
    </source>
</evidence>
<evidence type="ECO:0000313" key="8">
    <source>
        <dbReference type="Proteomes" id="UP000054266"/>
    </source>
</evidence>
<keyword evidence="3 6" id="KW-1133">Transmembrane helix</keyword>
<evidence type="ECO:0000256" key="6">
    <source>
        <dbReference type="SAM" id="Phobius"/>
    </source>
</evidence>
<dbReference type="PANTHER" id="PTHR15549">
    <property type="entry name" value="PAIRED IMMUNOGLOBULIN-LIKE TYPE 2 RECEPTOR"/>
    <property type="match status" value="1"/>
</dbReference>
<gene>
    <name evidence="7" type="ORF">PV04_07094</name>
</gene>